<evidence type="ECO:0000259" key="1">
    <source>
        <dbReference type="Pfam" id="PF13482"/>
    </source>
</evidence>
<evidence type="ECO:0000313" key="2">
    <source>
        <dbReference type="EMBL" id="VVM05892.1"/>
    </source>
</evidence>
<evidence type="ECO:0000313" key="3">
    <source>
        <dbReference type="Proteomes" id="UP000334923"/>
    </source>
</evidence>
<dbReference type="EMBL" id="CABFVA020000034">
    <property type="protein sequence ID" value="VVM05892.1"/>
    <property type="molecule type" value="Genomic_DNA"/>
</dbReference>
<proteinExistence type="predicted"/>
<dbReference type="Gene3D" id="3.30.420.10">
    <property type="entry name" value="Ribonuclease H-like superfamily/Ribonuclease H"/>
    <property type="match status" value="1"/>
</dbReference>
<keyword evidence="3" id="KW-1185">Reference proteome</keyword>
<organism evidence="2 3">
    <name type="scientific">Methylacidimicrobium tartarophylax</name>
    <dbReference type="NCBI Taxonomy" id="1041768"/>
    <lineage>
        <taxon>Bacteria</taxon>
        <taxon>Pseudomonadati</taxon>
        <taxon>Verrucomicrobiota</taxon>
        <taxon>Methylacidimicrobium</taxon>
    </lineage>
</organism>
<dbReference type="Proteomes" id="UP000334923">
    <property type="component" value="Unassembled WGS sequence"/>
</dbReference>
<dbReference type="InterPro" id="IPR038720">
    <property type="entry name" value="YprB_RNase_H-like_dom"/>
</dbReference>
<dbReference type="InterPro" id="IPR036397">
    <property type="entry name" value="RNaseH_sf"/>
</dbReference>
<dbReference type="SUPFAM" id="SSF53098">
    <property type="entry name" value="Ribonuclease H-like"/>
    <property type="match status" value="1"/>
</dbReference>
<protein>
    <recommendedName>
        <fullName evidence="1">YprB ribonuclease H-like domain-containing protein</fullName>
    </recommendedName>
</protein>
<feature type="domain" description="YprB ribonuclease H-like" evidence="1">
    <location>
        <begin position="5"/>
        <end position="153"/>
    </location>
</feature>
<dbReference type="Pfam" id="PF13482">
    <property type="entry name" value="RNase_H_2"/>
    <property type="match status" value="1"/>
</dbReference>
<dbReference type="GO" id="GO:0003676">
    <property type="term" value="F:nucleic acid binding"/>
    <property type="evidence" value="ECO:0007669"/>
    <property type="project" value="InterPro"/>
</dbReference>
<name>A0A5E6MDJ1_9BACT</name>
<dbReference type="RefSeq" id="WP_142659760.1">
    <property type="nucleotide sequence ID" value="NZ_CABFVA020000034.1"/>
</dbReference>
<sequence length="181" mass="20622">MMNLVYFDLETQKGANEVGGWRNKSAMRMSLGVTYGTARQGYRIYLEGEVEALLQELRSADLIVGFNILGFDFPVLEAYTVFDLRDLPALDLLRDVEAQTGRRMSLESLARATLGIGKTAEGVQALRWWKEGKLLQIAEYCCYDVKVTRLLHEHGVRHGEISYFNEQTQRKESLSVPWKPS</sequence>
<accession>A0A5E6MDJ1</accession>
<gene>
    <name evidence="2" type="ORF">MAMT_00850</name>
</gene>
<dbReference type="OrthoDB" id="9815222at2"/>
<reference evidence="2 3" key="1">
    <citation type="submission" date="2019-09" db="EMBL/GenBank/DDBJ databases">
        <authorList>
            <person name="Cremers G."/>
        </authorList>
    </citation>
    <scope>NUCLEOTIDE SEQUENCE [LARGE SCALE GENOMIC DNA]</scope>
    <source>
        <strain evidence="2">4A</strain>
    </source>
</reference>
<dbReference type="AlphaFoldDB" id="A0A5E6MDJ1"/>
<dbReference type="InterPro" id="IPR012337">
    <property type="entry name" value="RNaseH-like_sf"/>
</dbReference>